<evidence type="ECO:0000256" key="14">
    <source>
        <dbReference type="PROSITE-ProRule" id="PRU00493"/>
    </source>
</evidence>
<dbReference type="Proteomes" id="UP000199280">
    <property type="component" value="Unassembled WGS sequence"/>
</dbReference>
<sequence length="756" mass="84971">MSNAWRGFKGSKWQEGIDVQEFIKDNYTEYVGDDSFLEGPTEATNELWQEIIELKKQEIANGGVLDADTSVVSTITSHPAGYINKDLEKIVGLQTEKPLKRGLNVYGGIRMAETALKSYGYELDPELDEFYTEHRKTHNQGVFDAYDDDIRMARRNKIVTGLPDAYGRGRIIPDFRRIALYGVDYLKKQKLNDWNALQAKTYTEEDIRLREEVSTQYRALGKLIELGKIYGFDISRPAETAQEAVQWVYLGFLAMVKEDNGAAQGLGRIAEFLDIYIERDLQEGTLTEKEAQELIDHLVMKVRIVRQLRTPEYEALFAGDPTWATLTFAGMLDDNNSLVTKNTFRFLQTLYNMGNAPEPNMTLMWNEKLPKGFKDFCAKVSIDTSAIQYENDDVMRHYYGSNDVSIACCVSPTAGDTGSSIQYFGARASLPKILTYAVTGGYDEKNRSKVIDGLEPITDEYLDYDTLMEKIDAVMDWVATTYVRALNIIHYMHDKYAYEAVQFGLLDTKLHRMMATGIAGIGLATDSMSAVKYSKVRVVRDEEGFPIDYVVEGEQFPTFGNNEKEADEIADMLIKKFVGKLKAQPTYRNAEITTSILTITSNIVYGKATGALFSGQDAKFKGYREAFTPLSPGANPSYSSPYKGALAALKSVSTIDFEDVKDGSSYTWAVHPKALGKERDVQIENLTMLLDGYFGKDGGHHLNVNVFSKEGLEEMLRNPENYPQATIRVSGYALELAKATKAQIADLLERVIHDSF</sequence>
<dbReference type="EC" id="2.3.1.54" evidence="4 15"/>
<reference evidence="18 20" key="1">
    <citation type="submission" date="2016-02" db="EMBL/GenBank/DDBJ databases">
        <authorList>
            <person name="Wen L."/>
            <person name="He K."/>
            <person name="Yang H."/>
        </authorList>
    </citation>
    <scope>NUCLEOTIDE SEQUENCE [LARGE SCALE GENOMIC DNA]</scope>
    <source>
        <strain evidence="18">Trichococcus_R210</strain>
    </source>
</reference>
<dbReference type="InterPro" id="IPR005949">
    <property type="entry name" value="Form_AcTrfase"/>
</dbReference>
<comment type="similarity">
    <text evidence="3 15">Belongs to the glycyl radical enzyme (GRE) family. PFL subfamily.</text>
</comment>
<dbReference type="PROSITE" id="PS51149">
    <property type="entry name" value="GLY_RADICAL_2"/>
    <property type="match status" value="1"/>
</dbReference>
<evidence type="ECO:0000256" key="13">
    <source>
        <dbReference type="PIRSR" id="PIRSR000379-2"/>
    </source>
</evidence>
<feature type="active site" description="Cysteine radical intermediate" evidence="12">
    <location>
        <position position="409"/>
    </location>
</feature>
<dbReference type="InterPro" id="IPR050244">
    <property type="entry name" value="Auton_GlycylRad_Cofactor"/>
</dbReference>
<feature type="active site" description="S-acetylcysteine intermediate" evidence="12">
    <location>
        <position position="408"/>
    </location>
</feature>
<comment type="pathway">
    <text evidence="2 15">Fermentation; pyruvate fermentation; formate from pyruvate: step 1/1.</text>
</comment>
<keyword evidence="7 15" id="KW-0313">Glucose metabolism</keyword>
<evidence type="ECO:0000256" key="8">
    <source>
        <dbReference type="ARBA" id="ARBA00022679"/>
    </source>
</evidence>
<proteinExistence type="inferred from homology"/>
<dbReference type="PANTHER" id="PTHR30191">
    <property type="entry name" value="FORMATE ACETYLTRANSFERASE"/>
    <property type="match status" value="1"/>
</dbReference>
<dbReference type="Gene3D" id="3.20.70.20">
    <property type="match status" value="1"/>
</dbReference>
<evidence type="ECO:0000313" key="18">
    <source>
        <dbReference type="EMBL" id="CZQ84810.1"/>
    </source>
</evidence>
<dbReference type="GO" id="GO:0006006">
    <property type="term" value="P:glucose metabolic process"/>
    <property type="evidence" value="ECO:0007669"/>
    <property type="project" value="UniProtKB-UniRule"/>
</dbReference>
<feature type="domain" description="PFL" evidence="17">
    <location>
        <begin position="1"/>
        <end position="617"/>
    </location>
</feature>
<evidence type="ECO:0000256" key="9">
    <source>
        <dbReference type="ARBA" id="ARBA00022818"/>
    </source>
</evidence>
<evidence type="ECO:0000313" key="20">
    <source>
        <dbReference type="Proteomes" id="UP000076878"/>
    </source>
</evidence>
<evidence type="ECO:0000256" key="12">
    <source>
        <dbReference type="PIRSR" id="PIRSR000379-1"/>
    </source>
</evidence>
<keyword evidence="6 15" id="KW-0963">Cytoplasm</keyword>
<organism evidence="18 20">
    <name type="scientific">Trichococcus ilyis</name>
    <dbReference type="NCBI Taxonomy" id="640938"/>
    <lineage>
        <taxon>Bacteria</taxon>
        <taxon>Bacillati</taxon>
        <taxon>Bacillota</taxon>
        <taxon>Bacilli</taxon>
        <taxon>Lactobacillales</taxon>
        <taxon>Carnobacteriaceae</taxon>
        <taxon>Trichococcus</taxon>
    </lineage>
</organism>
<evidence type="ECO:0000256" key="3">
    <source>
        <dbReference type="ARBA" id="ARBA00008375"/>
    </source>
</evidence>
<dbReference type="Pfam" id="PF02901">
    <property type="entry name" value="PFL-like"/>
    <property type="match status" value="1"/>
</dbReference>
<dbReference type="AlphaFoldDB" id="A0A143YBK1"/>
<evidence type="ECO:0000256" key="2">
    <source>
        <dbReference type="ARBA" id="ARBA00004809"/>
    </source>
</evidence>
<dbReference type="OrthoDB" id="9803969at2"/>
<evidence type="ECO:0000256" key="7">
    <source>
        <dbReference type="ARBA" id="ARBA00022526"/>
    </source>
</evidence>
<keyword evidence="15" id="KW-0119">Carbohydrate metabolism</keyword>
<keyword evidence="9 13" id="KW-0556">Organic radical</keyword>
<keyword evidence="8 15" id="KW-0808">Transferase</keyword>
<dbReference type="InterPro" id="IPR001150">
    <property type="entry name" value="Gly_radical"/>
</dbReference>
<evidence type="ECO:0000256" key="4">
    <source>
        <dbReference type="ARBA" id="ARBA00013214"/>
    </source>
</evidence>
<comment type="subcellular location">
    <subcellularLocation>
        <location evidence="1 15">Cytoplasm</location>
    </subcellularLocation>
</comment>
<dbReference type="Pfam" id="PF01228">
    <property type="entry name" value="Gly_radical"/>
    <property type="match status" value="1"/>
</dbReference>
<evidence type="ECO:0000313" key="21">
    <source>
        <dbReference type="Proteomes" id="UP000199280"/>
    </source>
</evidence>
<evidence type="ECO:0000256" key="6">
    <source>
        <dbReference type="ARBA" id="ARBA00022490"/>
    </source>
</evidence>
<reference evidence="19 21" key="2">
    <citation type="submission" date="2016-10" db="EMBL/GenBank/DDBJ databases">
        <authorList>
            <person name="Varghese N."/>
            <person name="Submissions S."/>
        </authorList>
    </citation>
    <scope>NUCLEOTIDE SEQUENCE [LARGE SCALE GENOMIC DNA]</scope>
    <source>
        <strain evidence="19 21">DSM 22150</strain>
    </source>
</reference>
<feature type="modified residue" description="Glycine radical" evidence="13 14">
    <location>
        <position position="731"/>
    </location>
</feature>
<name>A0A143YBK1_9LACT</name>
<gene>
    <name evidence="19" type="ORF">SAMN05216375_11943</name>
    <name evidence="18" type="ORF">TR210_395</name>
</gene>
<keyword evidence="21" id="KW-1185">Reference proteome</keyword>
<evidence type="ECO:0000256" key="10">
    <source>
        <dbReference type="ARBA" id="ARBA00023315"/>
    </source>
</evidence>
<dbReference type="GO" id="GO:0008861">
    <property type="term" value="F:formate C-acetyltransferase activity"/>
    <property type="evidence" value="ECO:0007669"/>
    <property type="project" value="UniProtKB-UniRule"/>
</dbReference>
<dbReference type="NCBIfam" id="TIGR01255">
    <property type="entry name" value="pyr_form_ly_1"/>
    <property type="match status" value="1"/>
</dbReference>
<dbReference type="EMBL" id="FJNB01000002">
    <property type="protein sequence ID" value="CZQ84810.1"/>
    <property type="molecule type" value="Genomic_DNA"/>
</dbReference>
<evidence type="ECO:0000256" key="11">
    <source>
        <dbReference type="ARBA" id="ARBA00031063"/>
    </source>
</evidence>
<dbReference type="PANTHER" id="PTHR30191:SF8">
    <property type="entry name" value="FORMATE ACETYLTRANSFERASE"/>
    <property type="match status" value="1"/>
</dbReference>
<comment type="catalytic activity">
    <reaction evidence="15">
        <text>formate + acetyl-CoA = pyruvate + CoA</text>
        <dbReference type="Rhea" id="RHEA:11844"/>
        <dbReference type="ChEBI" id="CHEBI:15361"/>
        <dbReference type="ChEBI" id="CHEBI:15740"/>
        <dbReference type="ChEBI" id="CHEBI:57287"/>
        <dbReference type="ChEBI" id="CHEBI:57288"/>
        <dbReference type="EC" id="2.3.1.54"/>
    </reaction>
</comment>
<evidence type="ECO:0000256" key="5">
    <source>
        <dbReference type="ARBA" id="ARBA00013897"/>
    </source>
</evidence>
<dbReference type="EMBL" id="FNYT01000019">
    <property type="protein sequence ID" value="SEJ61591.1"/>
    <property type="molecule type" value="Genomic_DNA"/>
</dbReference>
<dbReference type="PIRSF" id="PIRSF000379">
    <property type="entry name" value="For_Ac_trans_1"/>
    <property type="match status" value="1"/>
</dbReference>
<protein>
    <recommendedName>
        <fullName evidence="5 15">Formate acetyltransferase</fullName>
        <ecNumber evidence="4 15">2.3.1.54</ecNumber>
    </recommendedName>
    <alternativeName>
        <fullName evidence="11 15">Pyruvate formate-lyase</fullName>
    </alternativeName>
</protein>
<dbReference type="UniPathway" id="UPA00920">
    <property type="reaction ID" value="UER00891"/>
</dbReference>
<dbReference type="SUPFAM" id="SSF51998">
    <property type="entry name" value="PFL-like glycyl radical enzymes"/>
    <property type="match status" value="1"/>
</dbReference>
<dbReference type="Proteomes" id="UP000076878">
    <property type="component" value="Unassembled WGS sequence"/>
</dbReference>
<evidence type="ECO:0000256" key="1">
    <source>
        <dbReference type="ARBA" id="ARBA00004496"/>
    </source>
</evidence>
<dbReference type="InterPro" id="IPR004184">
    <property type="entry name" value="PFL_dom"/>
</dbReference>
<accession>A0A143YBK1</accession>
<dbReference type="STRING" id="640938.TR210_395"/>
<evidence type="ECO:0000259" key="16">
    <source>
        <dbReference type="PROSITE" id="PS51149"/>
    </source>
</evidence>
<evidence type="ECO:0000259" key="17">
    <source>
        <dbReference type="PROSITE" id="PS51554"/>
    </source>
</evidence>
<dbReference type="RefSeq" id="WP_068621023.1">
    <property type="nucleotide sequence ID" value="NZ_FJNB01000002.1"/>
</dbReference>
<dbReference type="GO" id="GO:0005829">
    <property type="term" value="C:cytosol"/>
    <property type="evidence" value="ECO:0007669"/>
    <property type="project" value="TreeGrafter"/>
</dbReference>
<evidence type="ECO:0000313" key="19">
    <source>
        <dbReference type="EMBL" id="SEJ61591.1"/>
    </source>
</evidence>
<dbReference type="PROSITE" id="PS51554">
    <property type="entry name" value="PFL"/>
    <property type="match status" value="1"/>
</dbReference>
<comment type="subunit">
    <text evidence="15">Homodimer.</text>
</comment>
<evidence type="ECO:0000256" key="15">
    <source>
        <dbReference type="RuleBase" id="RU368075"/>
    </source>
</evidence>
<feature type="domain" description="Glycine radical" evidence="16">
    <location>
        <begin position="632"/>
        <end position="756"/>
    </location>
</feature>
<keyword evidence="10 15" id="KW-0012">Acyltransferase</keyword>